<evidence type="ECO:0000313" key="3">
    <source>
        <dbReference type="Proteomes" id="UP000028999"/>
    </source>
</evidence>
<gene>
    <name evidence="2" type="primary">BnaA01g23140D</name>
    <name evidence="1" type="ORF">DARMORV10_A01P29700.1</name>
    <name evidence="2" type="ORF">GSBRNA2T00083398001</name>
</gene>
<organism evidence="2 3">
    <name type="scientific">Brassica napus</name>
    <name type="common">Rape</name>
    <dbReference type="NCBI Taxonomy" id="3708"/>
    <lineage>
        <taxon>Eukaryota</taxon>
        <taxon>Viridiplantae</taxon>
        <taxon>Streptophyta</taxon>
        <taxon>Embryophyta</taxon>
        <taxon>Tracheophyta</taxon>
        <taxon>Spermatophyta</taxon>
        <taxon>Magnoliopsida</taxon>
        <taxon>eudicotyledons</taxon>
        <taxon>Gunneridae</taxon>
        <taxon>Pentapetalae</taxon>
        <taxon>rosids</taxon>
        <taxon>malvids</taxon>
        <taxon>Brassicales</taxon>
        <taxon>Brassicaceae</taxon>
        <taxon>Brassiceae</taxon>
        <taxon>Brassica</taxon>
    </lineage>
</organism>
<reference evidence="2" key="2">
    <citation type="submission" date="2014-06" db="EMBL/GenBank/DDBJ databases">
        <authorList>
            <person name="Genoscope - CEA"/>
        </authorList>
    </citation>
    <scope>NUCLEOTIDE SEQUENCE</scope>
</reference>
<protein>
    <submittedName>
        <fullName evidence="1">(rape) hypothetical protein</fullName>
    </submittedName>
    <submittedName>
        <fullName evidence="2">BnaA01g23140D protein</fullName>
    </submittedName>
</protein>
<dbReference type="EMBL" id="HG994355">
    <property type="protein sequence ID" value="CAF2152815.1"/>
    <property type="molecule type" value="Genomic_DNA"/>
</dbReference>
<sequence>MEWSSVSKPCEDVIKLLCARANGTVAPKRVVKTSASTSTSAGGTKRTRYVKRLISKAAQGYISEILRVSGQETNIKDIQGPALALVVAKVRPGFVQESFESSKAMAGAVSKGMAEQSGDVSQIVPGPLFPR</sequence>
<dbReference type="OMA" id="VSKPCED"/>
<dbReference type="PaxDb" id="3708-A0A078I7X7"/>
<dbReference type="EMBL" id="LK032653">
    <property type="protein sequence ID" value="CDY46192.1"/>
    <property type="molecule type" value="Genomic_DNA"/>
</dbReference>
<keyword evidence="3" id="KW-1185">Reference proteome</keyword>
<dbReference type="Proteomes" id="UP000028999">
    <property type="component" value="Unassembled WGS sequence"/>
</dbReference>
<evidence type="ECO:0000313" key="1">
    <source>
        <dbReference type="EMBL" id="CAF2152815.1"/>
    </source>
</evidence>
<name>A0A078I7X7_BRANA</name>
<evidence type="ECO:0000313" key="2">
    <source>
        <dbReference type="EMBL" id="CDY46192.1"/>
    </source>
</evidence>
<reference evidence="1" key="3">
    <citation type="submission" date="2021-01" db="EMBL/GenBank/DDBJ databases">
        <authorList>
            <consortium name="Genoscope - CEA"/>
            <person name="William W."/>
        </authorList>
    </citation>
    <scope>NUCLEOTIDE SEQUENCE</scope>
</reference>
<reference evidence="2 3" key="1">
    <citation type="journal article" date="2014" name="Science">
        <title>Plant genetics. Early allopolyploid evolution in the post-Neolithic Brassica napus oilseed genome.</title>
        <authorList>
            <person name="Chalhoub B."/>
            <person name="Denoeud F."/>
            <person name="Liu S."/>
            <person name="Parkin I.A."/>
            <person name="Tang H."/>
            <person name="Wang X."/>
            <person name="Chiquet J."/>
            <person name="Belcram H."/>
            <person name="Tong C."/>
            <person name="Samans B."/>
            <person name="Correa M."/>
            <person name="Da Silva C."/>
            <person name="Just J."/>
            <person name="Falentin C."/>
            <person name="Koh C.S."/>
            <person name="Le Clainche I."/>
            <person name="Bernard M."/>
            <person name="Bento P."/>
            <person name="Noel B."/>
            <person name="Labadie K."/>
            <person name="Alberti A."/>
            <person name="Charles M."/>
            <person name="Arnaud D."/>
            <person name="Guo H."/>
            <person name="Daviaud C."/>
            <person name="Alamery S."/>
            <person name="Jabbari K."/>
            <person name="Zhao M."/>
            <person name="Edger P.P."/>
            <person name="Chelaifa H."/>
            <person name="Tack D."/>
            <person name="Lassalle G."/>
            <person name="Mestiri I."/>
            <person name="Schnel N."/>
            <person name="Le Paslier M.C."/>
            <person name="Fan G."/>
            <person name="Renault V."/>
            <person name="Bayer P.E."/>
            <person name="Golicz A.A."/>
            <person name="Manoli S."/>
            <person name="Lee T.H."/>
            <person name="Thi V.H."/>
            <person name="Chalabi S."/>
            <person name="Hu Q."/>
            <person name="Fan C."/>
            <person name="Tollenaere R."/>
            <person name="Lu Y."/>
            <person name="Battail C."/>
            <person name="Shen J."/>
            <person name="Sidebottom C.H."/>
            <person name="Wang X."/>
            <person name="Canaguier A."/>
            <person name="Chauveau A."/>
            <person name="Berard A."/>
            <person name="Deniot G."/>
            <person name="Guan M."/>
            <person name="Liu Z."/>
            <person name="Sun F."/>
            <person name="Lim Y.P."/>
            <person name="Lyons E."/>
            <person name="Town C.D."/>
            <person name="Bancroft I."/>
            <person name="Wang X."/>
            <person name="Meng J."/>
            <person name="Ma J."/>
            <person name="Pires J.C."/>
            <person name="King G.J."/>
            <person name="Brunel D."/>
            <person name="Delourme R."/>
            <person name="Renard M."/>
            <person name="Aury J.M."/>
            <person name="Adams K.L."/>
            <person name="Batley J."/>
            <person name="Snowdon R.J."/>
            <person name="Tost J."/>
            <person name="Edwards D."/>
            <person name="Zhou Y."/>
            <person name="Hua W."/>
            <person name="Sharpe A.G."/>
            <person name="Paterson A.H."/>
            <person name="Guan C."/>
            <person name="Wincker P."/>
        </authorList>
    </citation>
    <scope>NUCLEOTIDE SEQUENCE [LARGE SCALE GENOMIC DNA]</scope>
    <source>
        <strain evidence="3">cv. Darmor-bzh</strain>
    </source>
</reference>
<dbReference type="AlphaFoldDB" id="A0A078I7X7"/>
<dbReference type="Proteomes" id="UP001295469">
    <property type="component" value="Chromosome A01"/>
</dbReference>
<proteinExistence type="predicted"/>
<dbReference type="STRING" id="3708.A0A078I7X7"/>
<dbReference type="Gramene" id="CDY46192">
    <property type="protein sequence ID" value="CDY46192"/>
    <property type="gene ID" value="GSBRNA2T00083398001"/>
</dbReference>
<accession>A0A078I7X7</accession>